<sequence length="163" mass="17673">MTLLLAMAVGCSAPPAVQAMQQRPVIQTYLAEIGRNGEVLARTELGVSPGVIARHSLAWPIIGTDFCTDGRGAIRRAAAGEGVTILLEALNPVERGRKAIRPMRVSGEWRTYSGMPLGVESPSCLAFPRTQFASKVSRTVDMNFDNPLTLYGDNGMFLRIVRK</sequence>
<evidence type="ECO:0000313" key="1">
    <source>
        <dbReference type="EMBL" id="QIK79429.1"/>
    </source>
</evidence>
<accession>A0A6G7YRR8</accession>
<dbReference type="KEGG" id="spii:G7077_11460"/>
<name>A0A6G7YRR8_9SPHN</name>
<dbReference type="EMBL" id="CP049869">
    <property type="protein sequence ID" value="QIK79429.1"/>
    <property type="molecule type" value="Genomic_DNA"/>
</dbReference>
<evidence type="ECO:0000313" key="2">
    <source>
        <dbReference type="Proteomes" id="UP000503222"/>
    </source>
</evidence>
<keyword evidence="2" id="KW-1185">Reference proteome</keyword>
<dbReference type="Proteomes" id="UP000503222">
    <property type="component" value="Chromosome"/>
</dbReference>
<proteinExistence type="predicted"/>
<dbReference type="AlphaFoldDB" id="A0A6G7YRR8"/>
<reference evidence="1 2" key="1">
    <citation type="submission" date="2020-03" db="EMBL/GenBank/DDBJ databases">
        <title>Sphingomonas sp. nov., isolated from fish.</title>
        <authorList>
            <person name="Hyun D.-W."/>
            <person name="Bae J.-W."/>
        </authorList>
    </citation>
    <scope>NUCLEOTIDE SEQUENCE [LARGE SCALE GENOMIC DNA]</scope>
    <source>
        <strain evidence="1 2">HDW15B</strain>
    </source>
</reference>
<gene>
    <name evidence="1" type="ORF">G7077_11460</name>
</gene>
<dbReference type="RefSeq" id="WP_166411816.1">
    <property type="nucleotide sequence ID" value="NZ_CP049869.1"/>
</dbReference>
<organism evidence="1 2">
    <name type="scientific">Sphingomonas piscis</name>
    <dbReference type="NCBI Taxonomy" id="2714943"/>
    <lineage>
        <taxon>Bacteria</taxon>
        <taxon>Pseudomonadati</taxon>
        <taxon>Pseudomonadota</taxon>
        <taxon>Alphaproteobacteria</taxon>
        <taxon>Sphingomonadales</taxon>
        <taxon>Sphingomonadaceae</taxon>
        <taxon>Sphingomonas</taxon>
    </lineage>
</organism>
<protein>
    <submittedName>
        <fullName evidence="1">Uncharacterized protein</fullName>
    </submittedName>
</protein>